<evidence type="ECO:0000256" key="2">
    <source>
        <dbReference type="SAM" id="SignalP"/>
    </source>
</evidence>
<proteinExistence type="predicted"/>
<dbReference type="InterPro" id="IPR006311">
    <property type="entry name" value="TAT_signal"/>
</dbReference>
<dbReference type="EMBL" id="BNBD01000013">
    <property type="protein sequence ID" value="GHF64120.1"/>
    <property type="molecule type" value="Genomic_DNA"/>
</dbReference>
<feature type="region of interest" description="Disordered" evidence="1">
    <location>
        <begin position="179"/>
        <end position="206"/>
    </location>
</feature>
<dbReference type="Pfam" id="PF13624">
    <property type="entry name" value="SurA_N_3"/>
    <property type="match status" value="1"/>
</dbReference>
<keyword evidence="2" id="KW-0732">Signal</keyword>
<name>A0A919EFA2_9ACTN</name>
<dbReference type="PROSITE" id="PS51257">
    <property type="entry name" value="PROKAR_LIPOPROTEIN"/>
    <property type="match status" value="1"/>
</dbReference>
<feature type="chain" id="PRO_5039042193" evidence="2">
    <location>
        <begin position="24"/>
        <end position="206"/>
    </location>
</feature>
<dbReference type="PROSITE" id="PS51318">
    <property type="entry name" value="TAT"/>
    <property type="match status" value="1"/>
</dbReference>
<dbReference type="RefSeq" id="WP_190132133.1">
    <property type="nucleotide sequence ID" value="NZ_BNBD01000013.1"/>
</dbReference>
<protein>
    <submittedName>
        <fullName evidence="3">Lipoprotein</fullName>
    </submittedName>
</protein>
<dbReference type="Gene3D" id="1.10.4030.10">
    <property type="entry name" value="Porin chaperone SurA, peptide-binding domain"/>
    <property type="match status" value="1"/>
</dbReference>
<evidence type="ECO:0000313" key="4">
    <source>
        <dbReference type="Proteomes" id="UP000638313"/>
    </source>
</evidence>
<evidence type="ECO:0000313" key="3">
    <source>
        <dbReference type="EMBL" id="GHF64120.1"/>
    </source>
</evidence>
<keyword evidence="3" id="KW-0449">Lipoprotein</keyword>
<feature type="signal peptide" evidence="2">
    <location>
        <begin position="1"/>
        <end position="23"/>
    </location>
</feature>
<dbReference type="AlphaFoldDB" id="A0A919EFA2"/>
<keyword evidence="4" id="KW-1185">Reference proteome</keyword>
<comment type="caution">
    <text evidence="3">The sequence shown here is derived from an EMBL/GenBank/DDBJ whole genome shotgun (WGS) entry which is preliminary data.</text>
</comment>
<dbReference type="InterPro" id="IPR027304">
    <property type="entry name" value="Trigger_fact/SurA_dom_sf"/>
</dbReference>
<evidence type="ECO:0000256" key="1">
    <source>
        <dbReference type="SAM" id="MobiDB-lite"/>
    </source>
</evidence>
<reference evidence="3" key="2">
    <citation type="submission" date="2020-09" db="EMBL/GenBank/DDBJ databases">
        <authorList>
            <person name="Sun Q."/>
            <person name="Ohkuma M."/>
        </authorList>
    </citation>
    <scope>NUCLEOTIDE SEQUENCE</scope>
    <source>
        <strain evidence="3">JCM 4059</strain>
    </source>
</reference>
<dbReference type="SUPFAM" id="SSF109998">
    <property type="entry name" value="Triger factor/SurA peptide-binding domain-like"/>
    <property type="match status" value="1"/>
</dbReference>
<sequence>MIRRRTALTLSAAGLLAAAPLLTACGSAPHPGAAAVVGGERITVSELQREVEDVRRAQRESPQAQQLLAGSSRLGQDTLVRLIQYRIIERAGADNGVGVTRRELQERRTQVERMLGGSGAVEGRFLAANIAPRQIDQELEAGLVRAKLEQKLGPARTTQALVRTSDAMRVDINPRYGAWDPERGTAKAASEPWLRRADVPPAGRPA</sequence>
<reference evidence="3" key="1">
    <citation type="journal article" date="2014" name="Int. J. Syst. Evol. Microbiol.">
        <title>Complete genome sequence of Corynebacterium casei LMG S-19264T (=DSM 44701T), isolated from a smear-ripened cheese.</title>
        <authorList>
            <consortium name="US DOE Joint Genome Institute (JGI-PGF)"/>
            <person name="Walter F."/>
            <person name="Albersmeier A."/>
            <person name="Kalinowski J."/>
            <person name="Ruckert C."/>
        </authorList>
    </citation>
    <scope>NUCLEOTIDE SEQUENCE</scope>
    <source>
        <strain evidence="3">JCM 4059</strain>
    </source>
</reference>
<gene>
    <name evidence="3" type="ORF">GCM10010218_51960</name>
</gene>
<organism evidence="3 4">
    <name type="scientific">Streptomyces mashuensis</name>
    <dbReference type="NCBI Taxonomy" id="33904"/>
    <lineage>
        <taxon>Bacteria</taxon>
        <taxon>Bacillati</taxon>
        <taxon>Actinomycetota</taxon>
        <taxon>Actinomycetes</taxon>
        <taxon>Kitasatosporales</taxon>
        <taxon>Streptomycetaceae</taxon>
        <taxon>Streptomyces</taxon>
    </lineage>
</organism>
<dbReference type="Proteomes" id="UP000638313">
    <property type="component" value="Unassembled WGS sequence"/>
</dbReference>
<accession>A0A919EFA2</accession>